<dbReference type="Gene3D" id="3.90.1520.10">
    <property type="entry name" value="H-NOX domain"/>
    <property type="match status" value="1"/>
</dbReference>
<dbReference type="KEGG" id="rher:EHE19_006080"/>
<dbReference type="GO" id="GO:0020037">
    <property type="term" value="F:heme binding"/>
    <property type="evidence" value="ECO:0007669"/>
    <property type="project" value="InterPro"/>
</dbReference>
<feature type="coiled-coil region" evidence="2">
    <location>
        <begin position="528"/>
        <end position="597"/>
    </location>
</feature>
<evidence type="ECO:0000313" key="4">
    <source>
        <dbReference type="Proteomes" id="UP000306409"/>
    </source>
</evidence>
<evidence type="ECO:0000256" key="2">
    <source>
        <dbReference type="SAM" id="Coils"/>
    </source>
</evidence>
<dbReference type="InterPro" id="IPR004089">
    <property type="entry name" value="MCPsignal_dom"/>
</dbReference>
<dbReference type="GO" id="GO:0016020">
    <property type="term" value="C:membrane"/>
    <property type="evidence" value="ECO:0007669"/>
    <property type="project" value="InterPro"/>
</dbReference>
<dbReference type="InterPro" id="IPR038158">
    <property type="entry name" value="H-NOX_domain_sf"/>
</dbReference>
<dbReference type="InterPro" id="IPR011644">
    <property type="entry name" value="Heme_NO-bd"/>
</dbReference>
<dbReference type="Proteomes" id="UP000306409">
    <property type="component" value="Chromosome"/>
</dbReference>
<dbReference type="OrthoDB" id="1660488at2"/>
<dbReference type="SMART" id="SM00283">
    <property type="entry name" value="MA"/>
    <property type="match status" value="1"/>
</dbReference>
<dbReference type="PROSITE" id="PS50111">
    <property type="entry name" value="CHEMOTAXIS_TRANSDUC_2"/>
    <property type="match status" value="1"/>
</dbReference>
<reference evidence="3 4" key="1">
    <citation type="submission" date="2020-09" db="EMBL/GenBank/DDBJ databases">
        <title>Characterization and genome sequencing of Ruminiclostridium sp. nov. MA18.</title>
        <authorList>
            <person name="Rettenmaier R."/>
            <person name="Kowollik M.-L."/>
            <person name="Liebl W."/>
            <person name="Zverlov V."/>
        </authorList>
    </citation>
    <scope>NUCLEOTIDE SEQUENCE [LARGE SCALE GENOMIC DNA]</scope>
    <source>
        <strain evidence="3 4">MA18</strain>
    </source>
</reference>
<dbReference type="Gene3D" id="1.10.287.950">
    <property type="entry name" value="Methyl-accepting chemotaxis protein"/>
    <property type="match status" value="1"/>
</dbReference>
<organism evidence="3 4">
    <name type="scientific">Ruminiclostridium herbifermentans</name>
    <dbReference type="NCBI Taxonomy" id="2488810"/>
    <lineage>
        <taxon>Bacteria</taxon>
        <taxon>Bacillati</taxon>
        <taxon>Bacillota</taxon>
        <taxon>Clostridia</taxon>
        <taxon>Eubacteriales</taxon>
        <taxon>Oscillospiraceae</taxon>
        <taxon>Ruminiclostridium</taxon>
    </lineage>
</organism>
<accession>A0A4U7JE24</accession>
<proteinExistence type="predicted"/>
<dbReference type="PANTHER" id="PTHR32089:SF112">
    <property type="entry name" value="LYSOZYME-LIKE PROTEIN-RELATED"/>
    <property type="match status" value="1"/>
</dbReference>
<sequence>MKGTVVTNWLKSLEALYGEDIVAKALASNSWPEGRIINPKENIEDESIFAVMNSAAKLIGKPIEEVWREVGRSNIVSFSKWFPSFFERASLKGFLMMMDHVHTQLTKMIPGAKPPRLIAKELSTNEIEMRYSSRRGMYDYFLGLLEGSATFFNEKLTYDEIERGTDGENKFLRVKIKFEKESKKPKKFILSKVLSLGFLKSIPLKTSVLPAIISTAALAIVFPGQGILKYGISCILIFLLILAASKISQQPIRYLNKELDNLINLDFSEKILVQSGDEVEKFADRMNILKETMTKDFLFLKGGSDDMYSFTSSFSEIASKMEFVSDGISSLVYEVANGAVHQAEETEKSVYILNSNIEEINRITSEQTDGKGNLEEAVNKLESSFNQTEKVASMLLNVRNNFEQVNNDGVQLSKQVNEILDIVNTVADVADQTNLLALNAAIEAARAGEAGKGFAVVADEIRNLAESSRTSVNVINDSLMMFTGQVSGFVEKINEQFAQLEESSKTLADVLNGNRNSTQQIVVVANLIANLVAQLSSETQKLSSINENMHSLAAIAEENSASSEEMSSNVSEYSDKIKDLVQNIQMLEDLLDMYKTELRKYTI</sequence>
<dbReference type="EMBL" id="CP061336">
    <property type="protein sequence ID" value="QNU68009.1"/>
    <property type="molecule type" value="Genomic_DNA"/>
</dbReference>
<dbReference type="Pfam" id="PF00015">
    <property type="entry name" value="MCPsignal"/>
    <property type="match status" value="1"/>
</dbReference>
<dbReference type="SUPFAM" id="SSF111126">
    <property type="entry name" value="Ligand-binding domain in the NO signalling and Golgi transport"/>
    <property type="match status" value="1"/>
</dbReference>
<keyword evidence="2" id="KW-0175">Coiled coil</keyword>
<dbReference type="InterPro" id="IPR024096">
    <property type="entry name" value="NO_sig/Golgi_transp_ligand-bd"/>
</dbReference>
<keyword evidence="4" id="KW-1185">Reference proteome</keyword>
<dbReference type="Pfam" id="PF07700">
    <property type="entry name" value="HNOB"/>
    <property type="match status" value="1"/>
</dbReference>
<dbReference type="SUPFAM" id="SSF58104">
    <property type="entry name" value="Methyl-accepting chemotaxis protein (MCP) signaling domain"/>
    <property type="match status" value="1"/>
</dbReference>
<dbReference type="PANTHER" id="PTHR32089">
    <property type="entry name" value="METHYL-ACCEPTING CHEMOTAXIS PROTEIN MCPB"/>
    <property type="match status" value="1"/>
</dbReference>
<dbReference type="AlphaFoldDB" id="A0A4U7JE24"/>
<evidence type="ECO:0000313" key="3">
    <source>
        <dbReference type="EMBL" id="QNU68009.1"/>
    </source>
</evidence>
<dbReference type="GO" id="GO:0007165">
    <property type="term" value="P:signal transduction"/>
    <property type="evidence" value="ECO:0007669"/>
    <property type="project" value="UniProtKB-KW"/>
</dbReference>
<evidence type="ECO:0000256" key="1">
    <source>
        <dbReference type="ARBA" id="ARBA00023224"/>
    </source>
</evidence>
<keyword evidence="1" id="KW-0807">Transducer</keyword>
<name>A0A4U7JE24_9FIRM</name>
<protein>
    <submittedName>
        <fullName evidence="3">Heme NO-binding domain-containing protein</fullName>
    </submittedName>
</protein>
<gene>
    <name evidence="3" type="ORF">EHE19_006080</name>
</gene>
<dbReference type="RefSeq" id="WP_137698266.1">
    <property type="nucleotide sequence ID" value="NZ_CP061336.1"/>
</dbReference>